<organism evidence="1 2">
    <name type="scientific">Cymbomonas tetramitiformis</name>
    <dbReference type="NCBI Taxonomy" id="36881"/>
    <lineage>
        <taxon>Eukaryota</taxon>
        <taxon>Viridiplantae</taxon>
        <taxon>Chlorophyta</taxon>
        <taxon>Pyramimonadophyceae</taxon>
        <taxon>Pyramimonadales</taxon>
        <taxon>Pyramimonadaceae</taxon>
        <taxon>Cymbomonas</taxon>
    </lineage>
</organism>
<dbReference type="EMBL" id="LGRX02016516">
    <property type="protein sequence ID" value="KAK3262001.1"/>
    <property type="molecule type" value="Genomic_DNA"/>
</dbReference>
<gene>
    <name evidence="1" type="ORF">CYMTET_29123</name>
</gene>
<proteinExistence type="predicted"/>
<dbReference type="Proteomes" id="UP001190700">
    <property type="component" value="Unassembled WGS sequence"/>
</dbReference>
<sequence>MGVCTADPLTLVPHTNFKKNMWTLGGIALDLIDPTYRKGGYCMYASCKRPGSSEVDWHEDKHDVQFQYWTMLGSFTGVDVIFDGADAGDMTRSFFGSRSDSKPYTVIKCDARASNAVHTPDMRGVAYSISWFKMYDSE</sequence>
<comment type="caution">
    <text evidence="1">The sequence shown here is derived from an EMBL/GenBank/DDBJ whole genome shotgun (WGS) entry which is preliminary data.</text>
</comment>
<dbReference type="AlphaFoldDB" id="A0AAE0FLG4"/>
<reference evidence="1 2" key="1">
    <citation type="journal article" date="2015" name="Genome Biol. Evol.">
        <title>Comparative Genomics of a Bacterivorous Green Alga Reveals Evolutionary Causalities and Consequences of Phago-Mixotrophic Mode of Nutrition.</title>
        <authorList>
            <person name="Burns J.A."/>
            <person name="Paasch A."/>
            <person name="Narechania A."/>
            <person name="Kim E."/>
        </authorList>
    </citation>
    <scope>NUCLEOTIDE SEQUENCE [LARGE SCALE GENOMIC DNA]</scope>
    <source>
        <strain evidence="1 2">PLY_AMNH</strain>
    </source>
</reference>
<accession>A0AAE0FLG4</accession>
<keyword evidence="2" id="KW-1185">Reference proteome</keyword>
<name>A0AAE0FLG4_9CHLO</name>
<evidence type="ECO:0000313" key="1">
    <source>
        <dbReference type="EMBL" id="KAK3262001.1"/>
    </source>
</evidence>
<protein>
    <submittedName>
        <fullName evidence="1">Uncharacterized protein</fullName>
    </submittedName>
</protein>
<evidence type="ECO:0000313" key="2">
    <source>
        <dbReference type="Proteomes" id="UP001190700"/>
    </source>
</evidence>